<reference evidence="1" key="1">
    <citation type="journal article" date="2015" name="Nature">
        <title>Complex archaea that bridge the gap between prokaryotes and eukaryotes.</title>
        <authorList>
            <person name="Spang A."/>
            <person name="Saw J.H."/>
            <person name="Jorgensen S.L."/>
            <person name="Zaremba-Niedzwiedzka K."/>
            <person name="Martijn J."/>
            <person name="Lind A.E."/>
            <person name="van Eijk R."/>
            <person name="Schleper C."/>
            <person name="Guy L."/>
            <person name="Ettema T.J."/>
        </authorList>
    </citation>
    <scope>NUCLEOTIDE SEQUENCE</scope>
</reference>
<organism evidence="1">
    <name type="scientific">marine sediment metagenome</name>
    <dbReference type="NCBI Taxonomy" id="412755"/>
    <lineage>
        <taxon>unclassified sequences</taxon>
        <taxon>metagenomes</taxon>
        <taxon>ecological metagenomes</taxon>
    </lineage>
</organism>
<gene>
    <name evidence="1" type="ORF">LCGC14_1451500</name>
</gene>
<protein>
    <submittedName>
        <fullName evidence="1">Uncharacterized protein</fullName>
    </submittedName>
</protein>
<dbReference type="AlphaFoldDB" id="A0A0F9LYG5"/>
<accession>A0A0F9LYG5</accession>
<sequence>MKTLQDSLMDLLVSVFEENCIHLDQYHNKSIGSDWMSCGKCFLADIECWPTEDLKTGLCFAIWTAGLLDDYKVMVLPKKDFIEVKNRNDLLDLE</sequence>
<dbReference type="EMBL" id="LAZR01010002">
    <property type="protein sequence ID" value="KKM69380.1"/>
    <property type="molecule type" value="Genomic_DNA"/>
</dbReference>
<evidence type="ECO:0000313" key="1">
    <source>
        <dbReference type="EMBL" id="KKM69380.1"/>
    </source>
</evidence>
<proteinExistence type="predicted"/>
<comment type="caution">
    <text evidence="1">The sequence shown here is derived from an EMBL/GenBank/DDBJ whole genome shotgun (WGS) entry which is preliminary data.</text>
</comment>
<name>A0A0F9LYG5_9ZZZZ</name>